<dbReference type="InterPro" id="IPR000871">
    <property type="entry name" value="Beta-lactam_class-A"/>
</dbReference>
<reference evidence="2" key="1">
    <citation type="submission" date="2015-07" db="EMBL/GenBank/DDBJ databases">
        <title>Draft Genome Sequences of Anaerolinea thermolimosa IMO-1, Bellilinea caldifistulae GOMI-1, Leptolinea tardivitalis YMTK-2, Levilinea saccharolytica KIBI-1,Longilinea arvoryzae KOME-1, Previously Described as Members of the Anaerolineaceae (Chloroflexi).</title>
        <authorList>
            <person name="Sekiguchi Y."/>
            <person name="Ohashi A."/>
            <person name="Matsuura N."/>
            <person name="Tourlousse M.D."/>
        </authorList>
    </citation>
    <scope>NUCLEOTIDE SEQUENCE [LARGE SCALE GENOMIC DNA]</scope>
    <source>
        <strain evidence="2">KOME-1</strain>
    </source>
</reference>
<gene>
    <name evidence="2" type="ORF">LARV_00027</name>
</gene>
<dbReference type="Pfam" id="PF13354">
    <property type="entry name" value="Beta-lactamase2"/>
    <property type="match status" value="1"/>
</dbReference>
<evidence type="ECO:0000259" key="1">
    <source>
        <dbReference type="Pfam" id="PF13354"/>
    </source>
</evidence>
<proteinExistence type="predicted"/>
<organism evidence="2">
    <name type="scientific">Longilinea arvoryzae</name>
    <dbReference type="NCBI Taxonomy" id="360412"/>
    <lineage>
        <taxon>Bacteria</taxon>
        <taxon>Bacillati</taxon>
        <taxon>Chloroflexota</taxon>
        <taxon>Anaerolineae</taxon>
        <taxon>Anaerolineales</taxon>
        <taxon>Anaerolineaceae</taxon>
        <taxon>Longilinea</taxon>
    </lineage>
</organism>
<sequence length="249" mass="28175">MQTTIDSCEMLLKPLACRYAFYFEAAGHNPVQAANCQRFRSASIIKVPILLAWAWLERAGEVDQGEICDLDAEPPVRGSGFAWRMQARRLPYHDVLLMMIATSDNLCTNLVIRRIGMKRLQAIIHDALDLPGAELQRRLMDYEARAKGLDNFVSPAALIRCFELVDGLPAEQKTWVDAMLVCNQDAALLARDHPRDTLDFYHKTGSMDGVLNDWGYTRDRRIFLLTEGFSAELPVFEVFGRLGRLLLEG</sequence>
<accession>A0A0S7B5R7</accession>
<dbReference type="GO" id="GO:0008800">
    <property type="term" value="F:beta-lactamase activity"/>
    <property type="evidence" value="ECO:0007669"/>
    <property type="project" value="InterPro"/>
</dbReference>
<dbReference type="EMBL" id="DF967972">
    <property type="protein sequence ID" value="GAP12295.1"/>
    <property type="molecule type" value="Genomic_DNA"/>
</dbReference>
<dbReference type="PANTHER" id="PTHR35333">
    <property type="entry name" value="BETA-LACTAMASE"/>
    <property type="match status" value="1"/>
</dbReference>
<dbReference type="InterPro" id="IPR045155">
    <property type="entry name" value="Beta-lactam_cat"/>
</dbReference>
<dbReference type="SUPFAM" id="SSF56601">
    <property type="entry name" value="beta-lactamase/transpeptidase-like"/>
    <property type="match status" value="1"/>
</dbReference>
<dbReference type="Gene3D" id="3.40.710.10">
    <property type="entry name" value="DD-peptidase/beta-lactamase superfamily"/>
    <property type="match status" value="1"/>
</dbReference>
<protein>
    <submittedName>
        <fullName evidence="2">Beta-lactamase class A</fullName>
    </submittedName>
</protein>
<dbReference type="RefSeq" id="WP_075071737.1">
    <property type="nucleotide sequence ID" value="NZ_DF967972.1"/>
</dbReference>
<feature type="domain" description="Beta-lactamase class A catalytic" evidence="1">
    <location>
        <begin position="34"/>
        <end position="219"/>
    </location>
</feature>
<dbReference type="Proteomes" id="UP000055060">
    <property type="component" value="Unassembled WGS sequence"/>
</dbReference>
<dbReference type="GO" id="GO:0046677">
    <property type="term" value="P:response to antibiotic"/>
    <property type="evidence" value="ECO:0007669"/>
    <property type="project" value="InterPro"/>
</dbReference>
<name>A0A0S7B5R7_9CHLR</name>
<keyword evidence="3" id="KW-1185">Reference proteome</keyword>
<dbReference type="PANTHER" id="PTHR35333:SF4">
    <property type="entry name" value="SLR0121 PROTEIN"/>
    <property type="match status" value="1"/>
</dbReference>
<dbReference type="InterPro" id="IPR012338">
    <property type="entry name" value="Beta-lactam/transpept-like"/>
</dbReference>
<dbReference type="STRING" id="360412.LARV_00027"/>
<dbReference type="AlphaFoldDB" id="A0A0S7B5R7"/>
<dbReference type="GO" id="GO:0030655">
    <property type="term" value="P:beta-lactam antibiotic catabolic process"/>
    <property type="evidence" value="ECO:0007669"/>
    <property type="project" value="InterPro"/>
</dbReference>
<evidence type="ECO:0000313" key="2">
    <source>
        <dbReference type="EMBL" id="GAP12295.1"/>
    </source>
</evidence>
<evidence type="ECO:0000313" key="3">
    <source>
        <dbReference type="Proteomes" id="UP000055060"/>
    </source>
</evidence>